<keyword evidence="2" id="KW-0378">Hydrolase</keyword>
<accession>A0A2V2N5V3</accession>
<organism evidence="2 3">
    <name type="scientific">Methanospirillum lacunae</name>
    <dbReference type="NCBI Taxonomy" id="668570"/>
    <lineage>
        <taxon>Archaea</taxon>
        <taxon>Methanobacteriati</taxon>
        <taxon>Methanobacteriota</taxon>
        <taxon>Stenosarchaea group</taxon>
        <taxon>Methanomicrobia</taxon>
        <taxon>Methanomicrobiales</taxon>
        <taxon>Methanospirillaceae</taxon>
        <taxon>Methanospirillum</taxon>
    </lineage>
</organism>
<evidence type="ECO:0000313" key="3">
    <source>
        <dbReference type="Proteomes" id="UP000245657"/>
    </source>
</evidence>
<keyword evidence="3" id="KW-1185">Reference proteome</keyword>
<reference evidence="2 3" key="1">
    <citation type="submission" date="2018-05" db="EMBL/GenBank/DDBJ databases">
        <title>Draft genome of Methanospirillum lacunae Ki8-1.</title>
        <authorList>
            <person name="Dueholm M.S."/>
            <person name="Nielsen P.H."/>
            <person name="Bakmann L.F."/>
            <person name="Otzen D.E."/>
        </authorList>
    </citation>
    <scope>NUCLEOTIDE SEQUENCE [LARGE SCALE GENOMIC DNA]</scope>
    <source>
        <strain evidence="2 3">Ki8-1</strain>
    </source>
</reference>
<dbReference type="AlphaFoldDB" id="A0A2V2N5V3"/>
<dbReference type="InterPro" id="IPR052926">
    <property type="entry name" value="Metallo-beta-lactamase_dom"/>
</dbReference>
<dbReference type="OrthoDB" id="7773at2157"/>
<dbReference type="SMART" id="SM00849">
    <property type="entry name" value="Lactamase_B"/>
    <property type="match status" value="1"/>
</dbReference>
<evidence type="ECO:0000259" key="1">
    <source>
        <dbReference type="SMART" id="SM00849"/>
    </source>
</evidence>
<proteinExistence type="predicted"/>
<dbReference type="CDD" id="cd07713">
    <property type="entry name" value="DHPS-like_MBL-fold"/>
    <property type="match status" value="1"/>
</dbReference>
<dbReference type="PANTHER" id="PTHR13754:SF18">
    <property type="entry name" value="7,8-DIHYDROPTERIN-6-METHYL-4-(BETA-D-RIBOFURANOSYL)-AMINOBENZENE-5'-PHOSPHATE SYNTHASE"/>
    <property type="match status" value="1"/>
</dbReference>
<dbReference type="Gene3D" id="3.60.15.10">
    <property type="entry name" value="Ribonuclease Z/Hydroxyacylglutathione hydrolase-like"/>
    <property type="match status" value="1"/>
</dbReference>
<comment type="caution">
    <text evidence="2">The sequence shown here is derived from an EMBL/GenBank/DDBJ whole genome shotgun (WGS) entry which is preliminary data.</text>
</comment>
<dbReference type="Pfam" id="PF00753">
    <property type="entry name" value="Lactamase_B"/>
    <property type="match status" value="1"/>
</dbReference>
<dbReference type="GO" id="GO:0016787">
    <property type="term" value="F:hydrolase activity"/>
    <property type="evidence" value="ECO:0007669"/>
    <property type="project" value="UniProtKB-KW"/>
</dbReference>
<dbReference type="Proteomes" id="UP000245657">
    <property type="component" value="Unassembled WGS sequence"/>
</dbReference>
<dbReference type="RefSeq" id="WP_109969385.1">
    <property type="nucleotide sequence ID" value="NZ_CP176093.1"/>
</dbReference>
<feature type="domain" description="Metallo-beta-lactamase" evidence="1">
    <location>
        <begin position="45"/>
        <end position="222"/>
    </location>
</feature>
<dbReference type="GO" id="GO:0016740">
    <property type="term" value="F:transferase activity"/>
    <property type="evidence" value="ECO:0007669"/>
    <property type="project" value="TreeGrafter"/>
</dbReference>
<dbReference type="InterPro" id="IPR036866">
    <property type="entry name" value="RibonucZ/Hydroxyglut_hydro"/>
</dbReference>
<dbReference type="GeneID" id="97547235"/>
<protein>
    <submittedName>
        <fullName evidence="2">MBL fold metallo-hydrolase</fullName>
    </submittedName>
</protein>
<sequence length="308" mass="34110">MRLQEIDRAEITVLVDNYTDLLRSDSSSVVKRPPLSNGEVLLAEHGLSLYITTWSGNESISILMDAGASKISLQYNANQLGISLKDIAALVISHGHDDHVGSLIEVLECAGRPVPVYVHPGSFSRRQKRFSNEPFIDIAPPDLNACRNAGAELLFTSGPTMFWHDRILITGDIERTTEFEQSNPVYYVEDSDSWVPDEFHDDQAIILNLKEKGLVIITGCAHAGVINTIRYARMITGMDQIYAVIGGFHLSGSFFSRIINPTVAAMKEIDPEYVIPLHCTGWEAITQLTEEMPNQVILNTVGSTYQFG</sequence>
<dbReference type="EMBL" id="QGMY01000009">
    <property type="protein sequence ID" value="PWR70891.1"/>
    <property type="molecule type" value="Genomic_DNA"/>
</dbReference>
<dbReference type="PANTHER" id="PTHR13754">
    <property type="entry name" value="METALLO-BETA-LACTAMASE SUPERFAMILY PROTEIN"/>
    <property type="match status" value="1"/>
</dbReference>
<dbReference type="InterPro" id="IPR041712">
    <property type="entry name" value="DHPS-like_MBL-fold"/>
</dbReference>
<dbReference type="InterPro" id="IPR001279">
    <property type="entry name" value="Metallo-B-lactamas"/>
</dbReference>
<dbReference type="SUPFAM" id="SSF56281">
    <property type="entry name" value="Metallo-hydrolase/oxidoreductase"/>
    <property type="match status" value="1"/>
</dbReference>
<evidence type="ECO:0000313" key="2">
    <source>
        <dbReference type="EMBL" id="PWR70891.1"/>
    </source>
</evidence>
<gene>
    <name evidence="2" type="ORF">DK846_12935</name>
</gene>
<name>A0A2V2N5V3_9EURY</name>